<dbReference type="EMBL" id="BAAARK010000013">
    <property type="protein sequence ID" value="GAA2668205.1"/>
    <property type="molecule type" value="Genomic_DNA"/>
</dbReference>
<dbReference type="Proteomes" id="UP001500994">
    <property type="component" value="Unassembled WGS sequence"/>
</dbReference>
<comment type="caution">
    <text evidence="2">The sequence shown here is derived from an EMBL/GenBank/DDBJ whole genome shotgun (WGS) entry which is preliminary data.</text>
</comment>
<evidence type="ECO:0000313" key="3">
    <source>
        <dbReference type="Proteomes" id="UP001500994"/>
    </source>
</evidence>
<name>A0ABP6EMJ2_9ACTN</name>
<accession>A0ABP6EMJ2</accession>
<evidence type="ECO:0000256" key="1">
    <source>
        <dbReference type="SAM" id="MobiDB-lite"/>
    </source>
</evidence>
<organism evidence="2 3">
    <name type="scientific">Streptomyces lunalinharesii</name>
    <dbReference type="NCBI Taxonomy" id="333384"/>
    <lineage>
        <taxon>Bacteria</taxon>
        <taxon>Bacillati</taxon>
        <taxon>Actinomycetota</taxon>
        <taxon>Actinomycetes</taxon>
        <taxon>Kitasatosporales</taxon>
        <taxon>Streptomycetaceae</taxon>
        <taxon>Streptomyces</taxon>
    </lineage>
</organism>
<protein>
    <submittedName>
        <fullName evidence="2">Uncharacterized protein</fullName>
    </submittedName>
</protein>
<gene>
    <name evidence="2" type="ORF">GCM10009864_42450</name>
</gene>
<evidence type="ECO:0000313" key="2">
    <source>
        <dbReference type="EMBL" id="GAA2668205.1"/>
    </source>
</evidence>
<sequence length="102" mass="10272">MAVPMNEATATRRRLSPPAPSPSGTAAVFAAAALASLCTSRTLMVGVGGSQGGGGGSRMVRRTGAACRVPRPLTAATVGVCARPALSRFRSDYGLNAYNPPP</sequence>
<keyword evidence="3" id="KW-1185">Reference proteome</keyword>
<reference evidence="3" key="1">
    <citation type="journal article" date="2019" name="Int. J. Syst. Evol. Microbiol.">
        <title>The Global Catalogue of Microorganisms (GCM) 10K type strain sequencing project: providing services to taxonomists for standard genome sequencing and annotation.</title>
        <authorList>
            <consortium name="The Broad Institute Genomics Platform"/>
            <consortium name="The Broad Institute Genome Sequencing Center for Infectious Disease"/>
            <person name="Wu L."/>
            <person name="Ma J."/>
        </authorList>
    </citation>
    <scope>NUCLEOTIDE SEQUENCE [LARGE SCALE GENOMIC DNA]</scope>
    <source>
        <strain evidence="3">JCM 16374</strain>
    </source>
</reference>
<feature type="region of interest" description="Disordered" evidence="1">
    <location>
        <begin position="1"/>
        <end position="24"/>
    </location>
</feature>
<proteinExistence type="predicted"/>